<dbReference type="InterPro" id="IPR053202">
    <property type="entry name" value="EGF_Rcpt_Signaling_Reg"/>
</dbReference>
<dbReference type="EMBL" id="MK071979">
    <property type="protein sequence ID" value="AYV75153.1"/>
    <property type="molecule type" value="Genomic_DNA"/>
</dbReference>
<protein>
    <submittedName>
        <fullName evidence="2">FkbM family methyltransferase</fullName>
    </submittedName>
</protein>
<organism evidence="2">
    <name type="scientific">Terrestrivirus sp</name>
    <dbReference type="NCBI Taxonomy" id="2487775"/>
    <lineage>
        <taxon>Viruses</taxon>
        <taxon>Varidnaviria</taxon>
        <taxon>Bamfordvirae</taxon>
        <taxon>Nucleocytoviricota</taxon>
        <taxon>Megaviricetes</taxon>
        <taxon>Imitervirales</taxon>
        <taxon>Mimiviridae</taxon>
        <taxon>Klosneuvirinae</taxon>
    </lineage>
</organism>
<dbReference type="Pfam" id="PF05050">
    <property type="entry name" value="Methyltransf_21"/>
    <property type="match status" value="1"/>
</dbReference>
<dbReference type="PANTHER" id="PTHR34009">
    <property type="entry name" value="PROTEIN STAR"/>
    <property type="match status" value="1"/>
</dbReference>
<dbReference type="GO" id="GO:0032259">
    <property type="term" value="P:methylation"/>
    <property type="evidence" value="ECO:0007669"/>
    <property type="project" value="UniProtKB-KW"/>
</dbReference>
<evidence type="ECO:0000259" key="1">
    <source>
        <dbReference type="Pfam" id="PF05050"/>
    </source>
</evidence>
<name>A0A3G4ZNG5_9VIRU</name>
<proteinExistence type="predicted"/>
<dbReference type="Gene3D" id="3.40.50.150">
    <property type="entry name" value="Vaccinia Virus protein VP39"/>
    <property type="match status" value="1"/>
</dbReference>
<gene>
    <name evidence="2" type="ORF">Terrestrivirus1_27</name>
</gene>
<sequence>MSNSYSQLGQDIYVLQKYQHKKNGFFVEVGACDGIYLSNTYLLETQYDWKGICIEPIPHWFNECVKNRPNSICIQDAVYSENDLTLEFNIADSHVLSGITAHVDKHVHSLNGGRKINVNTKTLTWILDAHNAPQFIEYLSLDTEGSEFEVLKGINFDKYKFGIIDIEHNYIEPRRTQMREFLLLKNYIYVGQNDFDDRYELKIEVTN</sequence>
<reference evidence="2" key="1">
    <citation type="submission" date="2018-10" db="EMBL/GenBank/DDBJ databases">
        <title>Hidden diversity of soil giant viruses.</title>
        <authorList>
            <person name="Schulz F."/>
            <person name="Alteio L."/>
            <person name="Goudeau D."/>
            <person name="Ryan E.M."/>
            <person name="Malmstrom R.R."/>
            <person name="Blanchard J."/>
            <person name="Woyke T."/>
        </authorList>
    </citation>
    <scope>NUCLEOTIDE SEQUENCE</scope>
    <source>
        <strain evidence="2">TEV1</strain>
    </source>
</reference>
<evidence type="ECO:0000313" key="2">
    <source>
        <dbReference type="EMBL" id="AYV75153.1"/>
    </source>
</evidence>
<keyword evidence="2" id="KW-0808">Transferase</keyword>
<accession>A0A3G4ZNG5</accession>
<dbReference type="InterPro" id="IPR006342">
    <property type="entry name" value="FkbM_mtfrase"/>
</dbReference>
<dbReference type="NCBIfam" id="TIGR01444">
    <property type="entry name" value="fkbM_fam"/>
    <property type="match status" value="1"/>
</dbReference>
<dbReference type="SUPFAM" id="SSF53335">
    <property type="entry name" value="S-adenosyl-L-methionine-dependent methyltransferases"/>
    <property type="match status" value="1"/>
</dbReference>
<dbReference type="GO" id="GO:0008168">
    <property type="term" value="F:methyltransferase activity"/>
    <property type="evidence" value="ECO:0007669"/>
    <property type="project" value="UniProtKB-KW"/>
</dbReference>
<keyword evidence="2" id="KW-0489">Methyltransferase</keyword>
<dbReference type="GO" id="GO:0005886">
    <property type="term" value="C:plasma membrane"/>
    <property type="evidence" value="ECO:0007669"/>
    <property type="project" value="TreeGrafter"/>
</dbReference>
<dbReference type="PANTHER" id="PTHR34009:SF2">
    <property type="entry name" value="PROTEIN STAR"/>
    <property type="match status" value="1"/>
</dbReference>
<dbReference type="InterPro" id="IPR029063">
    <property type="entry name" value="SAM-dependent_MTases_sf"/>
</dbReference>
<feature type="domain" description="Methyltransferase FkbM" evidence="1">
    <location>
        <begin position="28"/>
        <end position="189"/>
    </location>
</feature>